<feature type="domain" description="TraG P-loop" evidence="2">
    <location>
        <begin position="250"/>
        <end position="560"/>
    </location>
</feature>
<feature type="compositionally biased region" description="Low complexity" evidence="1">
    <location>
        <begin position="610"/>
        <end position="624"/>
    </location>
</feature>
<dbReference type="CDD" id="cd01127">
    <property type="entry name" value="TrwB_TraG_TraD_VirD4"/>
    <property type="match status" value="1"/>
</dbReference>
<comment type="caution">
    <text evidence="3">The sequence shown here is derived from an EMBL/GenBank/DDBJ whole genome shotgun (WGS) entry which is preliminary data.</text>
</comment>
<dbReference type="Gene3D" id="1.10.8.730">
    <property type="match status" value="1"/>
</dbReference>
<dbReference type="Gene3D" id="3.40.50.300">
    <property type="entry name" value="P-loop containing nucleotide triphosphate hydrolases"/>
    <property type="match status" value="1"/>
</dbReference>
<protein>
    <recommendedName>
        <fullName evidence="2">TraG P-loop domain-containing protein</fullName>
    </recommendedName>
</protein>
<dbReference type="PANTHER" id="PTHR30121:SF6">
    <property type="entry name" value="SLR6007 PROTEIN"/>
    <property type="match status" value="1"/>
</dbReference>
<name>A0A1F5Z315_9BACT</name>
<gene>
    <name evidence="3" type="ORF">A2872_00840</name>
</gene>
<organism evidence="3 4">
    <name type="scientific">Candidatus Gottesmanbacteria bacterium RIFCSPHIGHO2_01_FULL_42_12</name>
    <dbReference type="NCBI Taxonomy" id="1798377"/>
    <lineage>
        <taxon>Bacteria</taxon>
        <taxon>Candidatus Gottesmaniibacteriota</taxon>
    </lineage>
</organism>
<reference evidence="3 4" key="1">
    <citation type="journal article" date="2016" name="Nat. Commun.">
        <title>Thousands of microbial genomes shed light on interconnected biogeochemical processes in an aquifer system.</title>
        <authorList>
            <person name="Anantharaman K."/>
            <person name="Brown C.T."/>
            <person name="Hug L.A."/>
            <person name="Sharon I."/>
            <person name="Castelle C.J."/>
            <person name="Probst A.J."/>
            <person name="Thomas B.C."/>
            <person name="Singh A."/>
            <person name="Wilkins M.J."/>
            <person name="Karaoz U."/>
            <person name="Brodie E.L."/>
            <person name="Williams K.H."/>
            <person name="Hubbard S.S."/>
            <person name="Banfield J.F."/>
        </authorList>
    </citation>
    <scope>NUCLEOTIDE SEQUENCE [LARGE SCALE GENOMIC DNA]</scope>
</reference>
<dbReference type="Proteomes" id="UP000178681">
    <property type="component" value="Unassembled WGS sequence"/>
</dbReference>
<sequence>MKIPLLNKIIPDKQNEQGAQDNNPKLTTGLVSVQDVIAPSAIEVDFNHLKIGGTYFRTMFIAGYPRFVSANWLAPLINFNHSLEVSMFIYPVESKEILNDLKRKIAEMEATIESDIKRGKVIDPGVQVALDDALALQEQLAKGAEKFFQFGLYLTISSDSLEELDQVTKEVSSTLGALLIISKPATLQMEDGFKTTLPTCLDKLMITRNMDTTSLATTFPFTSSELTANEGVMYGINEHNDSLIIFDRFTLENANEVVLGKSGSGKSFLVKLEALRSLMFGTDVIIIDPEEEYRALAESVGGDYVSFGFSSNTYINPFELSGAKEGESTENELQIKIGFTLARLLKIMVETKSAEEDAVLHNALEMTYKQKGITYDPETHKNEPPLLEDLYKVLVGFENPMAQNIALRLEKFVKGSFGQIFNRKSTVNLKNSFTVFSFRDLEDQMRSLAIFVIVDYIWNQIRRNLKRRILIVDEAWYLMKNQNSAEFLWSFAKRARKYYLGLTTITQDVEDFMSTDLGKTIVTNSSIQMLMKQSPASIDRLAEVFYLSEGEKSFLLSTNVGEGLFFAGNSHVAMRVVSSPDEYKLVSTRPSEAVKPQAPPPVVPLPPVSETPTPQTETPQRSEPLSVDDLLKIVSKP</sequence>
<dbReference type="SUPFAM" id="SSF52540">
    <property type="entry name" value="P-loop containing nucleoside triphosphate hydrolases"/>
    <property type="match status" value="1"/>
</dbReference>
<evidence type="ECO:0000259" key="2">
    <source>
        <dbReference type="Pfam" id="PF19044"/>
    </source>
</evidence>
<dbReference type="InterPro" id="IPR051162">
    <property type="entry name" value="T4SS_component"/>
</dbReference>
<evidence type="ECO:0000256" key="1">
    <source>
        <dbReference type="SAM" id="MobiDB-lite"/>
    </source>
</evidence>
<evidence type="ECO:0000313" key="4">
    <source>
        <dbReference type="Proteomes" id="UP000178681"/>
    </source>
</evidence>
<dbReference type="NCBIfam" id="NF045971">
    <property type="entry name" value="conju_CD1110"/>
    <property type="match status" value="1"/>
</dbReference>
<dbReference type="InterPro" id="IPR027417">
    <property type="entry name" value="P-loop_NTPase"/>
</dbReference>
<accession>A0A1F5Z315</accession>
<evidence type="ECO:0000313" key="3">
    <source>
        <dbReference type="EMBL" id="OGG06763.1"/>
    </source>
</evidence>
<dbReference type="Pfam" id="PF19044">
    <property type="entry name" value="P-loop_TraG"/>
    <property type="match status" value="1"/>
</dbReference>
<feature type="compositionally biased region" description="Pro residues" evidence="1">
    <location>
        <begin position="597"/>
        <end position="609"/>
    </location>
</feature>
<dbReference type="EMBL" id="MFJG01000021">
    <property type="protein sequence ID" value="OGG06763.1"/>
    <property type="molecule type" value="Genomic_DNA"/>
</dbReference>
<feature type="region of interest" description="Disordered" evidence="1">
    <location>
        <begin position="588"/>
        <end position="629"/>
    </location>
</feature>
<dbReference type="STRING" id="1798377.A2872_00840"/>
<dbReference type="AlphaFoldDB" id="A0A1F5Z315"/>
<dbReference type="PANTHER" id="PTHR30121">
    <property type="entry name" value="UNCHARACTERIZED PROTEIN YJGR-RELATED"/>
    <property type="match status" value="1"/>
</dbReference>
<proteinExistence type="predicted"/>
<dbReference type="InterPro" id="IPR043964">
    <property type="entry name" value="P-loop_TraG"/>
</dbReference>